<dbReference type="Gene3D" id="3.30.420.10">
    <property type="entry name" value="Ribonuclease H-like superfamily/Ribonuclease H"/>
    <property type="match status" value="1"/>
</dbReference>
<evidence type="ECO:0000256" key="10">
    <source>
        <dbReference type="ARBA" id="ARBA00049244"/>
    </source>
</evidence>
<dbReference type="Pfam" id="PF02811">
    <property type="entry name" value="PHP"/>
    <property type="match status" value="2"/>
</dbReference>
<dbReference type="NCBIfam" id="TIGR00573">
    <property type="entry name" value="dnaq"/>
    <property type="match status" value="1"/>
</dbReference>
<protein>
    <recommendedName>
        <fullName evidence="11">DNA polymerase III PolC-type</fullName>
        <shortName evidence="11">PolIII</shortName>
        <ecNumber evidence="11">2.7.7.7</ecNumber>
    </recommendedName>
</protein>
<evidence type="ECO:0000313" key="14">
    <source>
        <dbReference type="EMBL" id="MBP2057720.1"/>
    </source>
</evidence>
<dbReference type="NCBIfam" id="TIGR01405">
    <property type="entry name" value="polC_Gram_pos"/>
    <property type="match status" value="1"/>
</dbReference>
<dbReference type="RefSeq" id="WP_209686464.1">
    <property type="nucleotide sequence ID" value="NZ_JAGGLU010000004.1"/>
</dbReference>
<dbReference type="Pfam" id="PF00929">
    <property type="entry name" value="RNase_T"/>
    <property type="match status" value="1"/>
</dbReference>
<evidence type="ECO:0000256" key="11">
    <source>
        <dbReference type="HAMAP-Rule" id="MF_00356"/>
    </source>
</evidence>
<dbReference type="NCBIfam" id="NF001688">
    <property type="entry name" value="PRK00448.1"/>
    <property type="match status" value="1"/>
</dbReference>
<dbReference type="SUPFAM" id="SSF53098">
    <property type="entry name" value="Ribonuclease H-like"/>
    <property type="match status" value="1"/>
</dbReference>
<dbReference type="Pfam" id="PF07733">
    <property type="entry name" value="DNA_pol3_alpha"/>
    <property type="match status" value="1"/>
</dbReference>
<dbReference type="Gene3D" id="3.30.1900.20">
    <property type="match status" value="2"/>
</dbReference>
<evidence type="ECO:0000256" key="6">
    <source>
        <dbReference type="ARBA" id="ARBA00022722"/>
    </source>
</evidence>
<evidence type="ECO:0000256" key="2">
    <source>
        <dbReference type="ARBA" id="ARBA00022490"/>
    </source>
</evidence>
<dbReference type="PANTHER" id="PTHR32294:SF5">
    <property type="entry name" value="DNA POLYMERASE III POLC-TYPE"/>
    <property type="match status" value="1"/>
</dbReference>
<evidence type="ECO:0000256" key="9">
    <source>
        <dbReference type="ARBA" id="ARBA00022932"/>
    </source>
</evidence>
<keyword evidence="9 11" id="KW-0239">DNA-directed DNA polymerase</keyword>
<comment type="caution">
    <text evidence="14">The sequence shown here is derived from an EMBL/GenBank/DDBJ whole genome shotgun (WGS) entry which is preliminary data.</text>
</comment>
<dbReference type="InterPro" id="IPR006054">
    <property type="entry name" value="DnaQ"/>
</dbReference>
<dbReference type="SMART" id="SM00479">
    <property type="entry name" value="EXOIII"/>
    <property type="match status" value="1"/>
</dbReference>
<keyword evidence="5 11" id="KW-0235">DNA replication</keyword>
<dbReference type="CDD" id="cd06127">
    <property type="entry name" value="DEDDh"/>
    <property type="match status" value="1"/>
</dbReference>
<dbReference type="EMBL" id="JAGGLU010000004">
    <property type="protein sequence ID" value="MBP2057720.1"/>
    <property type="molecule type" value="Genomic_DNA"/>
</dbReference>
<dbReference type="Gene3D" id="3.20.20.140">
    <property type="entry name" value="Metal-dependent hydrolases"/>
    <property type="match status" value="1"/>
</dbReference>
<keyword evidence="2 11" id="KW-0963">Cytoplasm</keyword>
<evidence type="ECO:0000256" key="4">
    <source>
        <dbReference type="ARBA" id="ARBA00022695"/>
    </source>
</evidence>
<keyword evidence="15" id="KW-1185">Reference proteome</keyword>
<keyword evidence="6 11" id="KW-0540">Nuclease</keyword>
<reference evidence="14 15" key="1">
    <citation type="submission" date="2021-03" db="EMBL/GenBank/DDBJ databases">
        <title>Genomic Encyclopedia of Type Strains, Phase IV (KMG-IV): sequencing the most valuable type-strain genomes for metagenomic binning, comparative biology and taxonomic classification.</title>
        <authorList>
            <person name="Goeker M."/>
        </authorList>
    </citation>
    <scope>NUCLEOTIDE SEQUENCE [LARGE SCALE GENOMIC DNA]</scope>
    <source>
        <strain evidence="14 15">DSM 101872</strain>
    </source>
</reference>
<comment type="catalytic activity">
    <reaction evidence="10 11">
        <text>DNA(n) + a 2'-deoxyribonucleoside 5'-triphosphate = DNA(n+1) + diphosphate</text>
        <dbReference type="Rhea" id="RHEA:22508"/>
        <dbReference type="Rhea" id="RHEA-COMP:17339"/>
        <dbReference type="Rhea" id="RHEA-COMP:17340"/>
        <dbReference type="ChEBI" id="CHEBI:33019"/>
        <dbReference type="ChEBI" id="CHEBI:61560"/>
        <dbReference type="ChEBI" id="CHEBI:173112"/>
        <dbReference type="EC" id="2.7.7.7"/>
    </reaction>
</comment>
<comment type="subcellular location">
    <subcellularLocation>
        <location evidence="11">Cytoplasm</location>
    </subcellularLocation>
</comment>
<dbReference type="CDD" id="cd04484">
    <property type="entry name" value="polC_OBF"/>
    <property type="match status" value="1"/>
</dbReference>
<organism evidence="14 15">
    <name type="scientific">Lactobacillus colini</name>
    <dbReference type="NCBI Taxonomy" id="1819254"/>
    <lineage>
        <taxon>Bacteria</taxon>
        <taxon>Bacillati</taxon>
        <taxon>Bacillota</taxon>
        <taxon>Bacilli</taxon>
        <taxon>Lactobacillales</taxon>
        <taxon>Lactobacillaceae</taxon>
        <taxon>Lactobacillus</taxon>
    </lineage>
</organism>
<dbReference type="InterPro" id="IPR004013">
    <property type="entry name" value="PHP_dom"/>
</dbReference>
<keyword evidence="4 11" id="KW-0548">Nucleotidyltransferase</keyword>
<dbReference type="InterPro" id="IPR003141">
    <property type="entry name" value="Pol/His_phosphatase_N"/>
</dbReference>
<dbReference type="InterPro" id="IPR004805">
    <property type="entry name" value="DnaE2/DnaE/PolC"/>
</dbReference>
<proteinExistence type="inferred from homology"/>
<feature type="domain" description="Exonuclease" evidence="12">
    <location>
        <begin position="414"/>
        <end position="580"/>
    </location>
</feature>
<dbReference type="EC" id="2.7.7.7" evidence="11"/>
<evidence type="ECO:0000259" key="12">
    <source>
        <dbReference type="SMART" id="SM00479"/>
    </source>
</evidence>
<evidence type="ECO:0000259" key="13">
    <source>
        <dbReference type="SMART" id="SM00481"/>
    </source>
</evidence>
<dbReference type="InterPro" id="IPR029460">
    <property type="entry name" value="DNAPol_HHH"/>
</dbReference>
<evidence type="ECO:0000256" key="7">
    <source>
        <dbReference type="ARBA" id="ARBA00022801"/>
    </source>
</evidence>
<comment type="similarity">
    <text evidence="11">Belongs to the DNA polymerase type-C family. PolC subfamily.</text>
</comment>
<comment type="function">
    <text evidence="1 11">Required for replicative DNA synthesis. This DNA polymerase also exhibits 3' to 5' exonuclease activity.</text>
</comment>
<evidence type="ECO:0000256" key="5">
    <source>
        <dbReference type="ARBA" id="ARBA00022705"/>
    </source>
</evidence>
<dbReference type="GO" id="GO:0003887">
    <property type="term" value="F:DNA-directed DNA polymerase activity"/>
    <property type="evidence" value="ECO:0007669"/>
    <property type="project" value="UniProtKB-EC"/>
</dbReference>
<evidence type="ECO:0000256" key="8">
    <source>
        <dbReference type="ARBA" id="ARBA00022839"/>
    </source>
</evidence>
<keyword evidence="7 11" id="KW-0378">Hydrolase</keyword>
<dbReference type="HAMAP" id="MF_00356">
    <property type="entry name" value="DNApol_PolC"/>
    <property type="match status" value="1"/>
</dbReference>
<dbReference type="SMART" id="SM00481">
    <property type="entry name" value="POLIIIAc"/>
    <property type="match status" value="1"/>
</dbReference>
<dbReference type="InterPro" id="IPR028112">
    <property type="entry name" value="DNA_PolC-type_N_I"/>
</dbReference>
<dbReference type="Gene3D" id="6.10.140.1510">
    <property type="match status" value="1"/>
</dbReference>
<dbReference type="Gene3D" id="1.10.150.870">
    <property type="match status" value="1"/>
</dbReference>
<dbReference type="InterPro" id="IPR024754">
    <property type="entry name" value="DNA_PolC-like_N_II"/>
</dbReference>
<evidence type="ECO:0000313" key="15">
    <source>
        <dbReference type="Proteomes" id="UP001519292"/>
    </source>
</evidence>
<name>A0ABS4MDF5_9LACO</name>
<dbReference type="InterPro" id="IPR012340">
    <property type="entry name" value="NA-bd_OB-fold"/>
</dbReference>
<keyword evidence="8 11" id="KW-0269">Exonuclease</keyword>
<evidence type="ECO:0000256" key="1">
    <source>
        <dbReference type="ARBA" id="ARBA00003452"/>
    </source>
</evidence>
<accession>A0ABS4MDF5</accession>
<dbReference type="Pfam" id="PF17657">
    <property type="entry name" value="DNA_pol3_finger"/>
    <property type="match status" value="1"/>
</dbReference>
<dbReference type="PANTHER" id="PTHR32294">
    <property type="entry name" value="DNA POLYMERASE III SUBUNIT ALPHA"/>
    <property type="match status" value="1"/>
</dbReference>
<dbReference type="InterPro" id="IPR006308">
    <property type="entry name" value="Pol_III_a_PolC-type_gram_pos"/>
</dbReference>
<dbReference type="InterPro" id="IPR036397">
    <property type="entry name" value="RNaseH_sf"/>
</dbReference>
<dbReference type="Proteomes" id="UP001519292">
    <property type="component" value="Unassembled WGS sequence"/>
</dbReference>
<evidence type="ECO:0000256" key="3">
    <source>
        <dbReference type="ARBA" id="ARBA00022679"/>
    </source>
</evidence>
<keyword evidence="3 11" id="KW-0808">Transferase</keyword>
<dbReference type="Pfam" id="PF14480">
    <property type="entry name" value="DNA_pol3_a_NI"/>
    <property type="match status" value="1"/>
</dbReference>
<dbReference type="InterPro" id="IPR011708">
    <property type="entry name" value="DNA_pol3_alpha_NTPase_dom"/>
</dbReference>
<dbReference type="Pfam" id="PF11490">
    <property type="entry name" value="DNA_pol3_a_NII"/>
    <property type="match status" value="1"/>
</dbReference>
<dbReference type="Pfam" id="PF14579">
    <property type="entry name" value="HHH_6"/>
    <property type="match status" value="1"/>
</dbReference>
<dbReference type="InterPro" id="IPR013520">
    <property type="entry name" value="Ribonucl_H"/>
</dbReference>
<dbReference type="InterPro" id="IPR040982">
    <property type="entry name" value="DNA_pol3_finger"/>
</dbReference>
<dbReference type="CDD" id="cd07435">
    <property type="entry name" value="PHP_PolIIIA_POLC"/>
    <property type="match status" value="1"/>
</dbReference>
<feature type="domain" description="Polymerase/histidinol phosphatase N-terminal" evidence="13">
    <location>
        <begin position="329"/>
        <end position="396"/>
    </location>
</feature>
<dbReference type="InterPro" id="IPR044923">
    <property type="entry name" value="PolC_middle_finger_sf"/>
</dbReference>
<dbReference type="Gene3D" id="2.40.50.140">
    <property type="entry name" value="Nucleic acid-binding proteins"/>
    <property type="match status" value="1"/>
</dbReference>
<dbReference type="Gene3D" id="1.10.150.700">
    <property type="entry name" value="PolC, middle finger domain"/>
    <property type="match status" value="1"/>
</dbReference>
<dbReference type="InterPro" id="IPR012337">
    <property type="entry name" value="RNaseH-like_sf"/>
</dbReference>
<sequence length="1432" mass="162209">MTKQNDLFLHLLKQIKFPENFDDNDIVKAGEIENVDVLTNERKWQIHVFFATPLQFDTYKLLLDAIKSEFDSIVDVDLFVKTSDGKALYLPQYWQHVVQNSPALSVVVKKFLQNQKPVLEDGKWYIPSQNQVVDNLINEKILAELNEEFRKYGFFNIKFATRVDSQSIDEDFKSLEEQQLQHDQAMSKLYNDAPPVPKSHTRVKTSHAGKDKVDSKAKFTQMKELEDGTSNVVIEGHIFSIDIRELKSGKAIFTGEITDYTDSISFKRFISNPDDIDFYKGIKPGVWARMQGSAADDQWQHEVVFNIRNMELIEHVGRQEEYKGDKQRVELHLHTNMSQLDATDSPSDFIKTAKKFGQTAIAITDHGDVQSFPEAYSSGKKENMKILYGYEANMIDDHALLVLNPAEMDYRNREYVIFDVETTGLSSVYDTIIEIGAVKMKNGEVLERFDKFINPHHPLSDATINLTSITDEMVSKADDEAVVIKQFKDFYGDRPLCGHNVQFDVGFVNAALRRAQLDEISQPVVDTLEVSRLLHPEQTRHTLDSLAKKYNVTLEHHHRANQDAEATGYLMFKLLDAFYDRFNEPDLGKMNDYAKYGQVYKRARPSHMTVLALNQAGLKNMYKLVSVASTKYFYREPRTPKSELRKYHEGLLFGSGCLEGDVFVAMMQKGYDEAREKARFYDFLEIQPPETYKMLIEDQLIKDESELQEILTNIYKLGKELNKPVVATSDSHYVEPHEEIYRKILIASQKRNPNRNKDLPNLYFYTTQEMLDAFEFLGEDAAKEIVIDNTNLIADKIQEIAPIKSGLYPPHIENADQEMKDLTYNKAYELYGNPLPKIVKDRIDMELNSIISNGYAVIYLISQKLVAKSNKDGYLVGSRGSVGSSLVATMSGITEVNPLPPHYRCPKCKYHKFFENGEYGSGYDLPDKDCPECGTPLVKDGQDIPFATFLGFHGDKVPDIDLNFSGDYQPVAHNYIRVMFGPDNSYRAGTIGTVADKTAYGYAKHYEDENGLELRNAELDRLAAGATGVKRTTGQHPAGIVVVPDNMDIYDFTPVQYPADDTNAAWLTTHFDFHSIHDNILKFDILGHDDPTMIRMLQDLSGVDPLTIPPDDPGVMSLFSGTDILGVTPEQIGSQTGTLGVPEFGTRFVRGMLEETKPTTFSELLQISGLSHGTDVWLGNAEDLINKGVVSLKDVIGCRDNIMMDLIHWGVKPEVAFSTMESVRHGRGIGDEDMAVLKENDNIPDWYIDSCLKIKYMFPKAHATAYILMALRIAWFKVYYPVIYYTSYFSVRADLFDLVAMSHGKNSVKAAMQKIQDEGMDASAKDKSLLTVLEIANECLERGIKIKMVDIDHSEATDFKIIDDHTILAPFNAVPGLGDNAARQIVAARTEQKFLSKEDLSTRGKVSQTIMEYFENNGVLDGMPDQNQLSLF</sequence>
<gene>
    <name evidence="11" type="primary">polC</name>
    <name evidence="14" type="ORF">J2Z60_000892</name>
</gene>